<dbReference type="SUPFAM" id="SSF55781">
    <property type="entry name" value="GAF domain-like"/>
    <property type="match status" value="1"/>
</dbReference>
<evidence type="ECO:0000259" key="3">
    <source>
        <dbReference type="PROSITE" id="PS50125"/>
    </source>
</evidence>
<organism evidence="4 5">
    <name type="scientific">Tolypothrix tenuis PCC 7101</name>
    <dbReference type="NCBI Taxonomy" id="231146"/>
    <lineage>
        <taxon>Bacteria</taxon>
        <taxon>Bacillati</taxon>
        <taxon>Cyanobacteriota</taxon>
        <taxon>Cyanophyceae</taxon>
        <taxon>Nostocales</taxon>
        <taxon>Tolypothrichaceae</taxon>
        <taxon>Tolypothrix</taxon>
    </lineage>
</organism>
<sequence>MPYLIYAPKTPQERVHQLIVGMNTIGRSGDNTIVIGDESLSRYHAEITIVEDRITIKDLQSLNHTFVNEVKIDQYELKDGDSIYCGNVEFKFIEKLNTTPVNDGCEEEPIPETIIKQFSTEQGRFNIQDLLDTPGRRDSLLRLSQRGSNQRTVDKLKILLEVSKQLSSPEEPDRLLEKILDLLFEIINVDRAVILLVNDTTKQLEQRVAKLRSGTSIENQFYSKNITNHVYQNGNAVVTTDACLDQRFHTSESIFVQAIRASMCIPLKPREEVIGVLYVDNLSMSDVYSDEDVEFLTALANQAAIAIDNANLYKKIEAEAVMRNKLERFFPEPVRKKLKEETTLGIIDTEVTALFADISNFTKMSSTMHPRQVIAMLNEYFEVMVEEIVFQYEGTLEKYIGDALFAIWGAPYRKADDTERAIQAAIDMQWAVMRLNQKWLQQGKQPIQIHIGLNTGKVAAGNIGSEKLIQYATIGDTTNVTSRICNVAQAGEIVISQTTFERIQARNLPVEKMPLVQVKGQDQPLQLYRLNWNLLPSKHSQIGGVANTGMIK</sequence>
<feature type="domain" description="Guanylate cyclase" evidence="3">
    <location>
        <begin position="352"/>
        <end position="485"/>
    </location>
</feature>
<dbReference type="GO" id="GO:0006171">
    <property type="term" value="P:cAMP biosynthetic process"/>
    <property type="evidence" value="ECO:0007669"/>
    <property type="project" value="TreeGrafter"/>
</dbReference>
<dbReference type="Proteomes" id="UP000218785">
    <property type="component" value="Chromosome"/>
</dbReference>
<dbReference type="AlphaFoldDB" id="A0A1Z4MWJ2"/>
<evidence type="ECO:0000313" key="4">
    <source>
        <dbReference type="EMBL" id="BAY97825.1"/>
    </source>
</evidence>
<gene>
    <name evidence="4" type="primary">cyaA_1</name>
    <name evidence="4" type="ORF">NIES37_17700</name>
</gene>
<dbReference type="SMART" id="SM00065">
    <property type="entry name" value="GAF"/>
    <property type="match status" value="1"/>
</dbReference>
<reference evidence="4 5" key="1">
    <citation type="submission" date="2017-06" db="EMBL/GenBank/DDBJ databases">
        <title>Genome sequencing of cyanobaciteial culture collection at National Institute for Environmental Studies (NIES).</title>
        <authorList>
            <person name="Hirose Y."/>
            <person name="Shimura Y."/>
            <person name="Fujisawa T."/>
            <person name="Nakamura Y."/>
            <person name="Kawachi M."/>
        </authorList>
    </citation>
    <scope>NUCLEOTIDE SEQUENCE [LARGE SCALE GENOMIC DNA]</scope>
    <source>
        <strain evidence="4 5">NIES-37</strain>
    </source>
</reference>
<dbReference type="InterPro" id="IPR000253">
    <property type="entry name" value="FHA_dom"/>
</dbReference>
<dbReference type="Gene3D" id="3.30.450.40">
    <property type="match status" value="1"/>
</dbReference>
<dbReference type="GO" id="GO:0004016">
    <property type="term" value="F:adenylate cyclase activity"/>
    <property type="evidence" value="ECO:0007669"/>
    <property type="project" value="UniProtKB-ARBA"/>
</dbReference>
<evidence type="ECO:0000313" key="5">
    <source>
        <dbReference type="Proteomes" id="UP000218785"/>
    </source>
</evidence>
<feature type="domain" description="FHA" evidence="2">
    <location>
        <begin position="23"/>
        <end position="72"/>
    </location>
</feature>
<dbReference type="GO" id="GO:0035556">
    <property type="term" value="P:intracellular signal transduction"/>
    <property type="evidence" value="ECO:0007669"/>
    <property type="project" value="InterPro"/>
</dbReference>
<evidence type="ECO:0000259" key="2">
    <source>
        <dbReference type="PROSITE" id="PS50006"/>
    </source>
</evidence>
<dbReference type="PROSITE" id="PS50125">
    <property type="entry name" value="GUANYLATE_CYCLASE_2"/>
    <property type="match status" value="1"/>
</dbReference>
<dbReference type="CDD" id="cd07302">
    <property type="entry name" value="CHD"/>
    <property type="match status" value="1"/>
</dbReference>
<dbReference type="Gene3D" id="2.60.200.20">
    <property type="match status" value="1"/>
</dbReference>
<dbReference type="RefSeq" id="WP_096574816.1">
    <property type="nucleotide sequence ID" value="NZ_CAWNJS010000001.1"/>
</dbReference>
<dbReference type="InterPro" id="IPR001054">
    <property type="entry name" value="A/G_cyclase"/>
</dbReference>
<dbReference type="EMBL" id="AP018248">
    <property type="protein sequence ID" value="BAY97825.1"/>
    <property type="molecule type" value="Genomic_DNA"/>
</dbReference>
<dbReference type="Pfam" id="PF00498">
    <property type="entry name" value="FHA"/>
    <property type="match status" value="1"/>
</dbReference>
<keyword evidence="5" id="KW-1185">Reference proteome</keyword>
<dbReference type="KEGG" id="ttq:NIES37_17700"/>
<proteinExistence type="inferred from homology"/>
<dbReference type="SUPFAM" id="SSF55073">
    <property type="entry name" value="Nucleotide cyclase"/>
    <property type="match status" value="1"/>
</dbReference>
<dbReference type="PROSITE" id="PS50006">
    <property type="entry name" value="FHA_DOMAIN"/>
    <property type="match status" value="1"/>
</dbReference>
<dbReference type="PANTHER" id="PTHR43081:SF1">
    <property type="entry name" value="ADENYLATE CYCLASE, TERMINAL-DIFFERENTIATION SPECIFIC"/>
    <property type="match status" value="1"/>
</dbReference>
<dbReference type="SUPFAM" id="SSF49879">
    <property type="entry name" value="SMAD/FHA domain"/>
    <property type="match status" value="1"/>
</dbReference>
<name>A0A1Z4MWJ2_9CYAN</name>
<dbReference type="PANTHER" id="PTHR43081">
    <property type="entry name" value="ADENYLATE CYCLASE, TERMINAL-DIFFERENTIATION SPECIFIC-RELATED"/>
    <property type="match status" value="1"/>
</dbReference>
<dbReference type="InterPro" id="IPR008984">
    <property type="entry name" value="SMAD_FHA_dom_sf"/>
</dbReference>
<dbReference type="InterPro" id="IPR029016">
    <property type="entry name" value="GAF-like_dom_sf"/>
</dbReference>
<evidence type="ECO:0000256" key="1">
    <source>
        <dbReference type="ARBA" id="ARBA00005381"/>
    </source>
</evidence>
<accession>A0A1Z4MWJ2</accession>
<dbReference type="SMART" id="SM00044">
    <property type="entry name" value="CYCc"/>
    <property type="match status" value="1"/>
</dbReference>
<dbReference type="InterPro" id="IPR003018">
    <property type="entry name" value="GAF"/>
</dbReference>
<dbReference type="Pfam" id="PF00211">
    <property type="entry name" value="Guanylate_cyc"/>
    <property type="match status" value="1"/>
</dbReference>
<protein>
    <submittedName>
        <fullName evidence="4">Adenylate cyclase, family 3</fullName>
    </submittedName>
</protein>
<dbReference type="InterPro" id="IPR029787">
    <property type="entry name" value="Nucleotide_cyclase"/>
</dbReference>
<comment type="similarity">
    <text evidence="1">Belongs to the adenylyl cyclase class-3 family.</text>
</comment>
<dbReference type="Pfam" id="PF01590">
    <property type="entry name" value="GAF"/>
    <property type="match status" value="1"/>
</dbReference>
<dbReference type="InterPro" id="IPR050697">
    <property type="entry name" value="Adenylyl/Guanylyl_Cyclase_3/4"/>
</dbReference>
<dbReference type="Gene3D" id="3.30.70.1230">
    <property type="entry name" value="Nucleotide cyclase"/>
    <property type="match status" value="1"/>
</dbReference>
<dbReference type="CDD" id="cd00060">
    <property type="entry name" value="FHA"/>
    <property type="match status" value="1"/>
</dbReference>
<dbReference type="SMART" id="SM00240">
    <property type="entry name" value="FHA"/>
    <property type="match status" value="1"/>
</dbReference>